<dbReference type="InterPro" id="IPR025254">
    <property type="entry name" value="CCDC113/CCDC96_CC"/>
</dbReference>
<dbReference type="OrthoDB" id="10259713at2759"/>
<comment type="subcellular location">
    <subcellularLocation>
        <location evidence="1">Cell projection</location>
        <location evidence="1">Cilium</location>
    </subcellularLocation>
</comment>
<keyword evidence="10" id="KW-1185">Reference proteome</keyword>
<feature type="coiled-coil region" evidence="7">
    <location>
        <begin position="216"/>
        <end position="243"/>
    </location>
</feature>
<evidence type="ECO:0000256" key="7">
    <source>
        <dbReference type="SAM" id="Coils"/>
    </source>
</evidence>
<evidence type="ECO:0000256" key="2">
    <source>
        <dbReference type="ARBA" id="ARBA00022794"/>
    </source>
</evidence>
<keyword evidence="4" id="KW-0966">Cell projection</keyword>
<feature type="coiled-coil region" evidence="7">
    <location>
        <begin position="30"/>
        <end position="57"/>
    </location>
</feature>
<dbReference type="Pfam" id="PF13870">
    <property type="entry name" value="CCDC113_CCDC96_CC"/>
    <property type="match status" value="1"/>
</dbReference>
<dbReference type="Proteomes" id="UP000789595">
    <property type="component" value="Unassembled WGS sequence"/>
</dbReference>
<evidence type="ECO:0000256" key="5">
    <source>
        <dbReference type="ARBA" id="ARBA00044506"/>
    </source>
</evidence>
<evidence type="ECO:0000313" key="10">
    <source>
        <dbReference type="Proteomes" id="UP000789595"/>
    </source>
</evidence>
<name>A0A8J2SSC8_9STRA</name>
<sequence>MRYQFVSICPIKYILDMELQSFPSQDNHQTEALEQIYEEIQREIEGLKLENDILRNYKSRLKAPGGLDCCALPAEGEKVTHQRQLPLKLMIEQKCEIAIKEQERVSQQSGEHRKAAETLADTLRTVLEETDIRISDLKKDAYEFKRDIVVGAESMRTGKTLAEKTTRYMEEKLQKRDGVIGKLRLKNSTIKTHLYKVELQMKQKEQTGDALHYIDFHQLQIENKQYQARIEDRNEQLLRLKMTTSKTVQALNRLKKTLNTLSAESGWLKLEIIARTKQLCKVSDERNTVNLDVASERNSKNLRSDKVEPSGLPSTLDYVSQKAHMYDLQATLCDWGRKTEIIDMAACNSQNVARKLACRKLA</sequence>
<accession>A0A8J2SSC8</accession>
<dbReference type="InterPro" id="IPR051885">
    <property type="entry name" value="CC_CF"/>
</dbReference>
<dbReference type="GO" id="GO:0005930">
    <property type="term" value="C:axoneme"/>
    <property type="evidence" value="ECO:0007669"/>
    <property type="project" value="TreeGrafter"/>
</dbReference>
<evidence type="ECO:0000259" key="8">
    <source>
        <dbReference type="Pfam" id="PF13870"/>
    </source>
</evidence>
<evidence type="ECO:0000313" key="9">
    <source>
        <dbReference type="EMBL" id="CAH0371884.1"/>
    </source>
</evidence>
<keyword evidence="2" id="KW-0970">Cilium biogenesis/degradation</keyword>
<dbReference type="EMBL" id="CAKKNE010000003">
    <property type="protein sequence ID" value="CAH0371884.1"/>
    <property type="molecule type" value="Genomic_DNA"/>
</dbReference>
<evidence type="ECO:0000256" key="1">
    <source>
        <dbReference type="ARBA" id="ARBA00004138"/>
    </source>
</evidence>
<keyword evidence="3 7" id="KW-0175">Coiled coil</keyword>
<comment type="similarity">
    <text evidence="5">Belongs to the CFAP263 family.</text>
</comment>
<protein>
    <recommendedName>
        <fullName evidence="6">Cilia- and flagella-associated protein 263</fullName>
    </recommendedName>
</protein>
<dbReference type="PANTHER" id="PTHR15654:SF2">
    <property type="entry name" value="COILED-COIL DOMAIN-CONTAINING PROTEIN 113"/>
    <property type="match status" value="1"/>
</dbReference>
<reference evidence="9" key="1">
    <citation type="submission" date="2021-11" db="EMBL/GenBank/DDBJ databases">
        <authorList>
            <consortium name="Genoscope - CEA"/>
            <person name="William W."/>
        </authorList>
    </citation>
    <scope>NUCLEOTIDE SEQUENCE</scope>
</reference>
<dbReference type="PANTHER" id="PTHR15654">
    <property type="entry name" value="COILED-COIL DOMAIN-CONTAINING PROTEIN 113-RELATED"/>
    <property type="match status" value="1"/>
</dbReference>
<evidence type="ECO:0000256" key="3">
    <source>
        <dbReference type="ARBA" id="ARBA00023054"/>
    </source>
</evidence>
<dbReference type="GO" id="GO:0060271">
    <property type="term" value="P:cilium assembly"/>
    <property type="evidence" value="ECO:0007669"/>
    <property type="project" value="TreeGrafter"/>
</dbReference>
<dbReference type="GO" id="GO:0036064">
    <property type="term" value="C:ciliary basal body"/>
    <property type="evidence" value="ECO:0007669"/>
    <property type="project" value="TreeGrafter"/>
</dbReference>
<comment type="caution">
    <text evidence="9">The sequence shown here is derived from an EMBL/GenBank/DDBJ whole genome shotgun (WGS) entry which is preliminary data.</text>
</comment>
<organism evidence="9 10">
    <name type="scientific">Pelagomonas calceolata</name>
    <dbReference type="NCBI Taxonomy" id="35677"/>
    <lineage>
        <taxon>Eukaryota</taxon>
        <taxon>Sar</taxon>
        <taxon>Stramenopiles</taxon>
        <taxon>Ochrophyta</taxon>
        <taxon>Pelagophyceae</taxon>
        <taxon>Pelagomonadales</taxon>
        <taxon>Pelagomonadaceae</taxon>
        <taxon>Pelagomonas</taxon>
    </lineage>
</organism>
<feature type="domain" description="CCDC113/CCDC96 coiled-coil" evidence="8">
    <location>
        <begin position="174"/>
        <end position="344"/>
    </location>
</feature>
<proteinExistence type="inferred from homology"/>
<dbReference type="AlphaFoldDB" id="A0A8J2SSC8"/>
<evidence type="ECO:0000256" key="6">
    <source>
        <dbReference type="ARBA" id="ARBA00044798"/>
    </source>
</evidence>
<evidence type="ECO:0000256" key="4">
    <source>
        <dbReference type="ARBA" id="ARBA00023273"/>
    </source>
</evidence>
<gene>
    <name evidence="9" type="ORF">PECAL_3P18460</name>
</gene>